<gene>
    <name evidence="1" type="ORF">PoB_000045300</name>
</gene>
<accession>A0AAV3XUF8</accession>
<name>A0AAV3XUF8_9GAST</name>
<keyword evidence="2" id="KW-1185">Reference proteome</keyword>
<dbReference type="Proteomes" id="UP000735302">
    <property type="component" value="Unassembled WGS sequence"/>
</dbReference>
<comment type="caution">
    <text evidence="1">The sequence shown here is derived from an EMBL/GenBank/DDBJ whole genome shotgun (WGS) entry which is preliminary data.</text>
</comment>
<reference evidence="1 2" key="1">
    <citation type="journal article" date="2021" name="Elife">
        <title>Chloroplast acquisition without the gene transfer in kleptoplastic sea slugs, Plakobranchus ocellatus.</title>
        <authorList>
            <person name="Maeda T."/>
            <person name="Takahashi S."/>
            <person name="Yoshida T."/>
            <person name="Shimamura S."/>
            <person name="Takaki Y."/>
            <person name="Nagai Y."/>
            <person name="Toyoda A."/>
            <person name="Suzuki Y."/>
            <person name="Arimoto A."/>
            <person name="Ishii H."/>
            <person name="Satoh N."/>
            <person name="Nishiyama T."/>
            <person name="Hasebe M."/>
            <person name="Maruyama T."/>
            <person name="Minagawa J."/>
            <person name="Obokata J."/>
            <person name="Shigenobu S."/>
        </authorList>
    </citation>
    <scope>NUCLEOTIDE SEQUENCE [LARGE SCALE GENOMIC DNA]</scope>
</reference>
<protein>
    <submittedName>
        <fullName evidence="1">Uncharacterized protein</fullName>
    </submittedName>
</protein>
<proteinExistence type="predicted"/>
<evidence type="ECO:0000313" key="1">
    <source>
        <dbReference type="EMBL" id="GFN73947.1"/>
    </source>
</evidence>
<dbReference type="EMBL" id="BLXT01000055">
    <property type="protein sequence ID" value="GFN73947.1"/>
    <property type="molecule type" value="Genomic_DNA"/>
</dbReference>
<evidence type="ECO:0000313" key="2">
    <source>
        <dbReference type="Proteomes" id="UP000735302"/>
    </source>
</evidence>
<dbReference type="AlphaFoldDB" id="A0AAV3XUF8"/>
<organism evidence="1 2">
    <name type="scientific">Plakobranchus ocellatus</name>
    <dbReference type="NCBI Taxonomy" id="259542"/>
    <lineage>
        <taxon>Eukaryota</taxon>
        <taxon>Metazoa</taxon>
        <taxon>Spiralia</taxon>
        <taxon>Lophotrochozoa</taxon>
        <taxon>Mollusca</taxon>
        <taxon>Gastropoda</taxon>
        <taxon>Heterobranchia</taxon>
        <taxon>Euthyneura</taxon>
        <taxon>Panpulmonata</taxon>
        <taxon>Sacoglossa</taxon>
        <taxon>Placobranchoidea</taxon>
        <taxon>Plakobranchidae</taxon>
        <taxon>Plakobranchus</taxon>
    </lineage>
</organism>
<sequence length="133" mass="14789">MSLNNNKQCQTSFTTEHPLRLLQPTSHQVRPVAITNTTCIFAKHLKTNWRKHAECISSHHGPSNLTRPLEPEVGTLMPLELHATPEICKDLSIACSNPLALTVEAKSLSCPYCGRVIYTKTKPNFTAQQDPKA</sequence>